<dbReference type="KEGG" id="ahel:Q31a_55960"/>
<keyword evidence="3" id="KW-1185">Reference proteome</keyword>
<gene>
    <name evidence="2" type="ORF">Q31a_55960</name>
</gene>
<evidence type="ECO:0000313" key="3">
    <source>
        <dbReference type="Proteomes" id="UP000318017"/>
    </source>
</evidence>
<name>A0A518GF77_9BACT</name>
<sequence>MPKSAKISDQEVKVDRRRDDRRAKTQADGTEFKPPRRKQQRRRQIDPTTCERDYNGDEILFMQALDAYKRSSGRMFPTCSEILEVVRGLGYVKLSEEEQELIASIAAVESDLAAATDGLDDDEAELEAAYGESSL</sequence>
<evidence type="ECO:0000313" key="2">
    <source>
        <dbReference type="EMBL" id="QDV27208.1"/>
    </source>
</evidence>
<dbReference type="Proteomes" id="UP000318017">
    <property type="component" value="Chromosome"/>
</dbReference>
<dbReference type="EMBL" id="CP036298">
    <property type="protein sequence ID" value="QDV27208.1"/>
    <property type="molecule type" value="Genomic_DNA"/>
</dbReference>
<reference evidence="2 3" key="1">
    <citation type="submission" date="2019-02" db="EMBL/GenBank/DDBJ databases">
        <title>Deep-cultivation of Planctomycetes and their phenomic and genomic characterization uncovers novel biology.</title>
        <authorList>
            <person name="Wiegand S."/>
            <person name="Jogler M."/>
            <person name="Boedeker C."/>
            <person name="Pinto D."/>
            <person name="Vollmers J."/>
            <person name="Rivas-Marin E."/>
            <person name="Kohn T."/>
            <person name="Peeters S.H."/>
            <person name="Heuer A."/>
            <person name="Rast P."/>
            <person name="Oberbeckmann S."/>
            <person name="Bunk B."/>
            <person name="Jeske O."/>
            <person name="Meyerdierks A."/>
            <person name="Storesund J.E."/>
            <person name="Kallscheuer N."/>
            <person name="Luecker S."/>
            <person name="Lage O.M."/>
            <person name="Pohl T."/>
            <person name="Merkel B.J."/>
            <person name="Hornburger P."/>
            <person name="Mueller R.-W."/>
            <person name="Bruemmer F."/>
            <person name="Labrenz M."/>
            <person name="Spormann A.M."/>
            <person name="Op den Camp H."/>
            <person name="Overmann J."/>
            <person name="Amann R."/>
            <person name="Jetten M.S.M."/>
            <person name="Mascher T."/>
            <person name="Medema M.H."/>
            <person name="Devos D.P."/>
            <person name="Kaster A.-K."/>
            <person name="Ovreas L."/>
            <person name="Rohde M."/>
            <person name="Galperin M.Y."/>
            <person name="Jogler C."/>
        </authorList>
    </citation>
    <scope>NUCLEOTIDE SEQUENCE [LARGE SCALE GENOMIC DNA]</scope>
    <source>
        <strain evidence="2 3">Q31a</strain>
    </source>
</reference>
<evidence type="ECO:0000256" key="1">
    <source>
        <dbReference type="SAM" id="MobiDB-lite"/>
    </source>
</evidence>
<accession>A0A518GF77</accession>
<organism evidence="2 3">
    <name type="scientific">Aureliella helgolandensis</name>
    <dbReference type="NCBI Taxonomy" id="2527968"/>
    <lineage>
        <taxon>Bacteria</taxon>
        <taxon>Pseudomonadati</taxon>
        <taxon>Planctomycetota</taxon>
        <taxon>Planctomycetia</taxon>
        <taxon>Pirellulales</taxon>
        <taxon>Pirellulaceae</taxon>
        <taxon>Aureliella</taxon>
    </lineage>
</organism>
<proteinExistence type="predicted"/>
<feature type="compositionally biased region" description="Basic and acidic residues" evidence="1">
    <location>
        <begin position="1"/>
        <end position="34"/>
    </location>
</feature>
<protein>
    <submittedName>
        <fullName evidence="2">Uncharacterized protein</fullName>
    </submittedName>
</protein>
<feature type="region of interest" description="Disordered" evidence="1">
    <location>
        <begin position="1"/>
        <end position="50"/>
    </location>
</feature>
<dbReference type="AlphaFoldDB" id="A0A518GF77"/>
<dbReference type="RefSeq" id="WP_231690930.1">
    <property type="nucleotide sequence ID" value="NZ_CP036298.1"/>
</dbReference>